<dbReference type="InterPro" id="IPR018108">
    <property type="entry name" value="MCP_transmembrane"/>
</dbReference>
<accession>A0A0D2MU50</accession>
<keyword evidence="3 9" id="KW-0813">Transport</keyword>
<dbReference type="PANTHER" id="PTHR45939">
    <property type="entry name" value="PEROXISOMAL MEMBRANE PROTEIN PMP34-RELATED"/>
    <property type="match status" value="1"/>
</dbReference>
<keyword evidence="6 10" id="KW-1133">Transmembrane helix</keyword>
<evidence type="ECO:0000256" key="4">
    <source>
        <dbReference type="ARBA" id="ARBA00022692"/>
    </source>
</evidence>
<dbReference type="OrthoDB" id="2019556at2759"/>
<keyword evidence="7 8" id="KW-0472">Membrane</keyword>
<feature type="transmembrane region" description="Helical" evidence="10">
    <location>
        <begin position="63"/>
        <end position="85"/>
    </location>
</feature>
<keyword evidence="4 8" id="KW-0812">Transmembrane</keyword>
<sequence>MQRAPDRRPAPPQAIRAIKADACRDGTAGSPETDARLQRAAADPVAALAALCRDRIRKLDLPTLYAGLAPSAVETVASTVVYFYLYSLLRQAAVSVRRRRVASAGVGKARGDEIGVAASLLVAAAAGAGNMLVTTPAQVVSTMMMANAKLRQRLEEQGRPAGHVRCDTWGVCREVWRQDGPGGFWRGLLPSLILVVNPAVQYALFEWGMQRAAATKARRAARRSHLRGGPLVVRGPAELGPGEVFLIGERVLALPQALAGCSGPSRAQGRSVIQETQD</sequence>
<evidence type="ECO:0000313" key="12">
    <source>
        <dbReference type="Proteomes" id="UP000054498"/>
    </source>
</evidence>
<reference evidence="11 12" key="1">
    <citation type="journal article" date="2013" name="BMC Genomics">
        <title>Reconstruction of the lipid metabolism for the microalga Monoraphidium neglectum from its genome sequence reveals characteristics suitable for biofuel production.</title>
        <authorList>
            <person name="Bogen C."/>
            <person name="Al-Dilaimi A."/>
            <person name="Albersmeier A."/>
            <person name="Wichmann J."/>
            <person name="Grundmann M."/>
            <person name="Rupp O."/>
            <person name="Lauersen K.J."/>
            <person name="Blifernez-Klassen O."/>
            <person name="Kalinowski J."/>
            <person name="Goesmann A."/>
            <person name="Mussgnug J.H."/>
            <person name="Kruse O."/>
        </authorList>
    </citation>
    <scope>NUCLEOTIDE SEQUENCE [LARGE SCALE GENOMIC DNA]</scope>
    <source>
        <strain evidence="11 12">SAG 48.87</strain>
    </source>
</reference>
<evidence type="ECO:0000256" key="9">
    <source>
        <dbReference type="RuleBase" id="RU000488"/>
    </source>
</evidence>
<dbReference type="RefSeq" id="XP_013896980.1">
    <property type="nucleotide sequence ID" value="XM_014041526.1"/>
</dbReference>
<dbReference type="AlphaFoldDB" id="A0A0D2MU50"/>
<dbReference type="EMBL" id="KK102362">
    <property type="protein sequence ID" value="KIY97960.1"/>
    <property type="molecule type" value="Genomic_DNA"/>
</dbReference>
<comment type="similarity">
    <text evidence="2 9">Belongs to the mitochondrial carrier (TC 2.A.29) family.</text>
</comment>
<evidence type="ECO:0000256" key="3">
    <source>
        <dbReference type="ARBA" id="ARBA00022448"/>
    </source>
</evidence>
<comment type="subcellular location">
    <subcellularLocation>
        <location evidence="1">Membrane</location>
        <topology evidence="1">Multi-pass membrane protein</topology>
    </subcellularLocation>
</comment>
<keyword evidence="12" id="KW-1185">Reference proteome</keyword>
<evidence type="ECO:0000256" key="1">
    <source>
        <dbReference type="ARBA" id="ARBA00004141"/>
    </source>
</evidence>
<dbReference type="InterPro" id="IPR023395">
    <property type="entry name" value="MCP_dom_sf"/>
</dbReference>
<dbReference type="InterPro" id="IPR052217">
    <property type="entry name" value="Mito/Peroxisomal_Carrier"/>
</dbReference>
<dbReference type="GeneID" id="25727123"/>
<evidence type="ECO:0000256" key="5">
    <source>
        <dbReference type="ARBA" id="ARBA00022737"/>
    </source>
</evidence>
<dbReference type="PANTHER" id="PTHR45939:SF1">
    <property type="entry name" value="MITOCHONDRIAL THIAMINE PYROPHOSPHATE CARRIER 1-RELATED"/>
    <property type="match status" value="1"/>
</dbReference>
<dbReference type="SUPFAM" id="SSF103506">
    <property type="entry name" value="Mitochondrial carrier"/>
    <property type="match status" value="1"/>
</dbReference>
<protein>
    <submittedName>
        <fullName evidence="11">Uncharacterized protein</fullName>
    </submittedName>
</protein>
<dbReference type="STRING" id="145388.A0A0D2MU50"/>
<dbReference type="Pfam" id="PF00153">
    <property type="entry name" value="Mito_carr"/>
    <property type="match status" value="1"/>
</dbReference>
<evidence type="ECO:0000256" key="8">
    <source>
        <dbReference type="PROSITE-ProRule" id="PRU00282"/>
    </source>
</evidence>
<dbReference type="Gene3D" id="1.50.40.10">
    <property type="entry name" value="Mitochondrial carrier domain"/>
    <property type="match status" value="1"/>
</dbReference>
<organism evidence="11 12">
    <name type="scientific">Monoraphidium neglectum</name>
    <dbReference type="NCBI Taxonomy" id="145388"/>
    <lineage>
        <taxon>Eukaryota</taxon>
        <taxon>Viridiplantae</taxon>
        <taxon>Chlorophyta</taxon>
        <taxon>core chlorophytes</taxon>
        <taxon>Chlorophyceae</taxon>
        <taxon>CS clade</taxon>
        <taxon>Sphaeropleales</taxon>
        <taxon>Selenastraceae</taxon>
        <taxon>Monoraphidium</taxon>
    </lineage>
</organism>
<evidence type="ECO:0000313" key="11">
    <source>
        <dbReference type="EMBL" id="KIY97960.1"/>
    </source>
</evidence>
<evidence type="ECO:0000256" key="10">
    <source>
        <dbReference type="SAM" id="Phobius"/>
    </source>
</evidence>
<dbReference type="KEGG" id="mng:MNEG_10004"/>
<name>A0A0D2MU50_9CHLO</name>
<evidence type="ECO:0000256" key="2">
    <source>
        <dbReference type="ARBA" id="ARBA00006375"/>
    </source>
</evidence>
<evidence type="ECO:0000256" key="7">
    <source>
        <dbReference type="ARBA" id="ARBA00023136"/>
    </source>
</evidence>
<dbReference type="PROSITE" id="PS50920">
    <property type="entry name" value="SOLCAR"/>
    <property type="match status" value="1"/>
</dbReference>
<proteinExistence type="inferred from homology"/>
<dbReference type="Proteomes" id="UP000054498">
    <property type="component" value="Unassembled WGS sequence"/>
</dbReference>
<dbReference type="GO" id="GO:0015217">
    <property type="term" value="F:ADP transmembrane transporter activity"/>
    <property type="evidence" value="ECO:0007669"/>
    <property type="project" value="TreeGrafter"/>
</dbReference>
<dbReference type="GO" id="GO:0016020">
    <property type="term" value="C:membrane"/>
    <property type="evidence" value="ECO:0007669"/>
    <property type="project" value="UniProtKB-SubCell"/>
</dbReference>
<keyword evidence="5" id="KW-0677">Repeat</keyword>
<gene>
    <name evidence="11" type="ORF">MNEG_10004</name>
</gene>
<feature type="repeat" description="Solcar" evidence="8">
    <location>
        <begin position="114"/>
        <end position="211"/>
    </location>
</feature>
<evidence type="ECO:0000256" key="6">
    <source>
        <dbReference type="ARBA" id="ARBA00022989"/>
    </source>
</evidence>